<dbReference type="PANTHER" id="PTHR30445:SF3">
    <property type="entry name" value="TRANSPORT PROTEIN YIDE-RELATED"/>
    <property type="match status" value="1"/>
</dbReference>
<dbReference type="GO" id="GO:0006813">
    <property type="term" value="P:potassium ion transport"/>
    <property type="evidence" value="ECO:0007669"/>
    <property type="project" value="InterPro"/>
</dbReference>
<evidence type="ECO:0000256" key="3">
    <source>
        <dbReference type="ARBA" id="ARBA00022448"/>
    </source>
</evidence>
<feature type="transmembrane region" description="Helical" evidence="8">
    <location>
        <begin position="25"/>
        <end position="44"/>
    </location>
</feature>
<feature type="transmembrane region" description="Helical" evidence="8">
    <location>
        <begin position="50"/>
        <end position="71"/>
    </location>
</feature>
<evidence type="ECO:0000313" key="11">
    <source>
        <dbReference type="Proteomes" id="UP000242881"/>
    </source>
</evidence>
<evidence type="ECO:0000313" key="10">
    <source>
        <dbReference type="EMBL" id="PMP69548.1"/>
    </source>
</evidence>
<organism evidence="10 11">
    <name type="scientific">Calditerrivibrio nitroreducens</name>
    <dbReference type="NCBI Taxonomy" id="477976"/>
    <lineage>
        <taxon>Bacteria</taxon>
        <taxon>Pseudomonadati</taxon>
        <taxon>Deferribacterota</taxon>
        <taxon>Deferribacteres</taxon>
        <taxon>Deferribacterales</taxon>
        <taxon>Calditerrivibrionaceae</taxon>
    </lineage>
</organism>
<dbReference type="Pfam" id="PF06826">
    <property type="entry name" value="Asp-Al_Ex"/>
    <property type="match status" value="2"/>
</dbReference>
<evidence type="ECO:0000256" key="4">
    <source>
        <dbReference type="ARBA" id="ARBA00022475"/>
    </source>
</evidence>
<keyword evidence="4" id="KW-1003">Cell membrane</keyword>
<evidence type="ECO:0000256" key="2">
    <source>
        <dbReference type="ARBA" id="ARBA00009854"/>
    </source>
</evidence>
<dbReference type="InterPro" id="IPR006037">
    <property type="entry name" value="RCK_C"/>
</dbReference>
<proteinExistence type="inferred from homology"/>
<feature type="transmembrane region" description="Helical" evidence="8">
    <location>
        <begin position="465"/>
        <end position="484"/>
    </location>
</feature>
<feature type="transmembrane region" description="Helical" evidence="8">
    <location>
        <begin position="373"/>
        <end position="391"/>
    </location>
</feature>
<keyword evidence="5 8" id="KW-0812">Transmembrane</keyword>
<feature type="transmembrane region" description="Helical" evidence="8">
    <location>
        <begin position="138"/>
        <end position="158"/>
    </location>
</feature>
<dbReference type="Gene3D" id="3.30.70.1450">
    <property type="entry name" value="Regulator of K+ conductance, C-terminal domain"/>
    <property type="match status" value="1"/>
</dbReference>
<dbReference type="NCBIfam" id="TIGR01625">
    <property type="entry name" value="YidE_YbjL_dupl"/>
    <property type="match status" value="1"/>
</dbReference>
<accession>A0A2J6WGP2</accession>
<feature type="transmembrane region" description="Helical" evidence="8">
    <location>
        <begin position="412"/>
        <end position="433"/>
    </location>
</feature>
<comment type="subcellular location">
    <subcellularLocation>
        <location evidence="1">Cell membrane</location>
        <topology evidence="1">Multi-pass membrane protein</topology>
    </subcellularLocation>
</comment>
<comment type="similarity">
    <text evidence="2">Belongs to the AAE transporter (TC 2.A.81) family.</text>
</comment>
<dbReference type="PANTHER" id="PTHR30445">
    <property type="entry name" value="K(+)_H(+) ANTIPORTER SUBUNIT KHTT"/>
    <property type="match status" value="1"/>
</dbReference>
<feature type="domain" description="RCK C-terminal" evidence="9">
    <location>
        <begin position="253"/>
        <end position="337"/>
    </location>
</feature>
<evidence type="ECO:0000259" key="9">
    <source>
        <dbReference type="PROSITE" id="PS51202"/>
    </source>
</evidence>
<keyword evidence="7 8" id="KW-0472">Membrane</keyword>
<feature type="transmembrane region" description="Helical" evidence="8">
    <location>
        <begin position="439"/>
        <end position="458"/>
    </location>
</feature>
<dbReference type="PROSITE" id="PS51202">
    <property type="entry name" value="RCK_C"/>
    <property type="match status" value="1"/>
</dbReference>
<evidence type="ECO:0000256" key="8">
    <source>
        <dbReference type="SAM" id="Phobius"/>
    </source>
</evidence>
<dbReference type="Proteomes" id="UP000242881">
    <property type="component" value="Unassembled WGS sequence"/>
</dbReference>
<dbReference type="Pfam" id="PF02080">
    <property type="entry name" value="TrkA_C"/>
    <property type="match status" value="1"/>
</dbReference>
<dbReference type="AlphaFoldDB" id="A0A2J6WGP2"/>
<dbReference type="GO" id="GO:0005886">
    <property type="term" value="C:plasma membrane"/>
    <property type="evidence" value="ECO:0007669"/>
    <property type="project" value="UniProtKB-SubCell"/>
</dbReference>
<feature type="transmembrane region" description="Helical" evidence="8">
    <location>
        <begin position="504"/>
        <end position="521"/>
    </location>
</feature>
<feature type="transmembrane region" description="Helical" evidence="8">
    <location>
        <begin position="347"/>
        <end position="367"/>
    </location>
</feature>
<gene>
    <name evidence="10" type="ORF">C0187_06785</name>
</gene>
<evidence type="ECO:0000256" key="5">
    <source>
        <dbReference type="ARBA" id="ARBA00022692"/>
    </source>
</evidence>
<evidence type="ECO:0000256" key="1">
    <source>
        <dbReference type="ARBA" id="ARBA00004651"/>
    </source>
</evidence>
<dbReference type="SUPFAM" id="SSF116726">
    <property type="entry name" value="TrkA C-terminal domain-like"/>
    <property type="match status" value="1"/>
</dbReference>
<reference evidence="10 11" key="1">
    <citation type="submission" date="2018-01" db="EMBL/GenBank/DDBJ databases">
        <title>Metagenomic assembled genomes from two thermal pools in the Uzon Caldera, Kamchatka, Russia.</title>
        <authorList>
            <person name="Wilkins L."/>
            <person name="Ettinger C."/>
        </authorList>
    </citation>
    <scope>NUCLEOTIDE SEQUENCE [LARGE SCALE GENOMIC DNA]</scope>
    <source>
        <strain evidence="10">ZAV-05</strain>
    </source>
</reference>
<evidence type="ECO:0000256" key="7">
    <source>
        <dbReference type="ARBA" id="ARBA00023136"/>
    </source>
</evidence>
<name>A0A2J6WGP2_9BACT</name>
<evidence type="ECO:0000256" key="6">
    <source>
        <dbReference type="ARBA" id="ARBA00022989"/>
    </source>
</evidence>
<sequence length="522" mass="57400">MDTVLHLFIIVTLGYLLGNVKFRGFSLDISAILVVALIAGYYGVTLPEDFKYFGLALFMYAVGLQTGPLFFETFKKNGIFFNTLATGIICFIFFVIFISGKLLGFSKGALIGVFTGSMSSAPSLAAVLEHNYISQASVFFGLTYPFGIISSVVFVRLIPTIFRINIQNEVTLYENQLVSSYEKLGGKNFLVTNENFGREKITKDQFEVMTGCFIERIEKSQNSKDRNIIEMGDILRVVGTEQELKTAQLMLGQEIKDFVEFHDNMKVLRLLVTSKQVVGKKIGEIKRLKALGGVITKIRRSGIDIKPNPGLTLMLGDKLYITVPENNADAVTEYIGNNLLAYPAGDFLPISIGIVLGIFIGKIPINLPFLGDFRLSFVGGVFITAVVLGRLGRTGKLVWQLSPHSTSLLKTLGQLVFMAVIGANSGKFVVVSIQKHGLSSIYVSVGAILFTLIIFVFIMRYFFKLNIIDVFGIFAGAMTSTPTLTMANEITKTDYPSISYASTYPFALIITMLLAQVAGVLL</sequence>
<comment type="caution">
    <text evidence="10">The sequence shown here is derived from an EMBL/GenBank/DDBJ whole genome shotgun (WGS) entry which is preliminary data.</text>
</comment>
<dbReference type="InterPro" id="IPR050144">
    <property type="entry name" value="AAE_transporter"/>
</dbReference>
<feature type="transmembrane region" description="Helical" evidence="8">
    <location>
        <begin position="78"/>
        <end position="98"/>
    </location>
</feature>
<dbReference type="GO" id="GO:0008324">
    <property type="term" value="F:monoatomic cation transmembrane transporter activity"/>
    <property type="evidence" value="ECO:0007669"/>
    <property type="project" value="InterPro"/>
</dbReference>
<keyword evidence="6 8" id="KW-1133">Transmembrane helix</keyword>
<dbReference type="InterPro" id="IPR036721">
    <property type="entry name" value="RCK_C_sf"/>
</dbReference>
<protein>
    <submittedName>
        <fullName evidence="10">YidE/YbjL duplication</fullName>
    </submittedName>
</protein>
<keyword evidence="3" id="KW-0813">Transport</keyword>
<dbReference type="EMBL" id="PNIN01000070">
    <property type="protein sequence ID" value="PMP69548.1"/>
    <property type="molecule type" value="Genomic_DNA"/>
</dbReference>
<dbReference type="InterPro" id="IPR006512">
    <property type="entry name" value="YidE_YbjL"/>
</dbReference>